<dbReference type="AlphaFoldDB" id="A0A507CN41"/>
<reference evidence="5 6" key="1">
    <citation type="journal article" date="2019" name="Sci. Rep.">
        <title>Comparative genomics of chytrid fungi reveal insights into the obligate biotrophic and pathogenic lifestyle of Synchytrium endobioticum.</title>
        <authorList>
            <person name="van de Vossenberg B.T.L.H."/>
            <person name="Warris S."/>
            <person name="Nguyen H.D.T."/>
            <person name="van Gent-Pelzer M.P.E."/>
            <person name="Joly D.L."/>
            <person name="van de Geest H.C."/>
            <person name="Bonants P.J.M."/>
            <person name="Smith D.S."/>
            <person name="Levesque C.A."/>
            <person name="van der Lee T.A.J."/>
        </authorList>
    </citation>
    <scope>NUCLEOTIDE SEQUENCE [LARGE SCALE GENOMIC DNA]</scope>
    <source>
        <strain evidence="5 6">LEV6574</strain>
    </source>
</reference>
<dbReference type="Pfam" id="PF08588">
    <property type="entry name" value="Duc1"/>
    <property type="match status" value="1"/>
</dbReference>
<keyword evidence="3" id="KW-0732">Signal</keyword>
<dbReference type="Proteomes" id="UP000320475">
    <property type="component" value="Unassembled WGS sequence"/>
</dbReference>
<name>A0A507CN41_9FUNG</name>
<protein>
    <recommendedName>
        <fullName evidence="4">Domain of unknown function at the cortex 1 domain-containing protein</fullName>
    </recommendedName>
</protein>
<dbReference type="VEuPathDB" id="FungiDB:SeMB42_g01643"/>
<accession>A0A507CN41</accession>
<feature type="compositionally biased region" description="Low complexity" evidence="2">
    <location>
        <begin position="470"/>
        <end position="491"/>
    </location>
</feature>
<feature type="domain" description="Domain of unknown function at the cortex 1" evidence="4">
    <location>
        <begin position="494"/>
        <end position="740"/>
    </location>
</feature>
<dbReference type="OrthoDB" id="2119945at2759"/>
<gene>
    <name evidence="5" type="ORF">SeLEV6574_g06558</name>
</gene>
<evidence type="ECO:0000256" key="1">
    <source>
        <dbReference type="SAM" id="Coils"/>
    </source>
</evidence>
<evidence type="ECO:0000256" key="2">
    <source>
        <dbReference type="SAM" id="MobiDB-lite"/>
    </source>
</evidence>
<keyword evidence="1" id="KW-0175">Coiled coil</keyword>
<dbReference type="PANTHER" id="PTHR34826">
    <property type="entry name" value="UPF0590 PROTEIN C409.17C"/>
    <property type="match status" value="1"/>
</dbReference>
<feature type="signal peptide" evidence="3">
    <location>
        <begin position="1"/>
        <end position="18"/>
    </location>
</feature>
<proteinExistence type="predicted"/>
<comment type="caution">
    <text evidence="5">The sequence shown here is derived from an EMBL/GenBank/DDBJ whole genome shotgun (WGS) entry which is preliminary data.</text>
</comment>
<evidence type="ECO:0000259" key="4">
    <source>
        <dbReference type="Pfam" id="PF08588"/>
    </source>
</evidence>
<dbReference type="EMBL" id="QEAM01000381">
    <property type="protein sequence ID" value="TPX40533.1"/>
    <property type="molecule type" value="Genomic_DNA"/>
</dbReference>
<evidence type="ECO:0000256" key="3">
    <source>
        <dbReference type="SAM" id="SignalP"/>
    </source>
</evidence>
<evidence type="ECO:0000313" key="5">
    <source>
        <dbReference type="EMBL" id="TPX40533.1"/>
    </source>
</evidence>
<sequence>MTRLGSWILMLAFTSAPGWRTYDAYEPTGAPISDSSTSRNAAGCSETRRNSCAVAEGPVELQHADLTPFKLRCGGGIRQLQTSGDEAMNGNDATSIGKWKPRINLDHVLYKWYQSYNPCSELAGEASNLEAFKAFTTWCGQGASILQKFRQDLKRANEEQDYYALEHLLRRNDDLLMFMHVNIPYLPNYSKCSAEIKASYTELLQAYGTLVMEIVAAQDLAWDVILERRRREYVTVFRKIWAEKKQLEQIRGELGPKMATVLQHQRLSGRKRAMDVKDEDLILPRRRPVQKAAAVVQGFVYKEPVGVRQEEAVMKSNAPAEGQLENAMKHIQELQTQLACKELEVAVLQGRGFDFDGLDVGSAHDYGQTSSKFGASHGATYGGSSSSSPMAYWNGELMRTWGKLIGSGSTLHAYDIRVEVFALRAMNDSPMHPSDSPPLQSTSPPAEATTPDQIRTPNIPSPNLSRPASLNPLPTTAPNTTPTPTATTTAPLKLRLQIGPDLHAMHTYNINSEIPMKLSNQYADMYITCRAKNFDGITPDHSQPIQNIPYFDGHSRLFSLQFQIKFKLDKFTADDLLFGISFSNPVKPPFGISAMVKFFKLIDPTIDADVYADQPYWRSYLVTAFNAISCWPSPDGLGEWKPRIDEDTRLLQPGNPALLGPANTPLTVKARRKHFSKDTNRKAVKFDPNFVYSFELYNYHLDVVRNTVKIPALSALDIRQYVGTQPMNWVLASKTGDIIFAASNSYE</sequence>
<feature type="compositionally biased region" description="Polar residues" evidence="2">
    <location>
        <begin position="437"/>
        <end position="468"/>
    </location>
</feature>
<dbReference type="InterPro" id="IPR013897">
    <property type="entry name" value="Duc1"/>
</dbReference>
<feature type="coiled-coil region" evidence="1">
    <location>
        <begin position="324"/>
        <end position="351"/>
    </location>
</feature>
<dbReference type="PANTHER" id="PTHR34826:SF2">
    <property type="entry name" value="UPF0590 PROTEIN C409.17C"/>
    <property type="match status" value="1"/>
</dbReference>
<feature type="chain" id="PRO_5021244681" description="Domain of unknown function at the cortex 1 domain-containing protein" evidence="3">
    <location>
        <begin position="19"/>
        <end position="747"/>
    </location>
</feature>
<feature type="region of interest" description="Disordered" evidence="2">
    <location>
        <begin position="428"/>
        <end position="491"/>
    </location>
</feature>
<evidence type="ECO:0000313" key="6">
    <source>
        <dbReference type="Proteomes" id="UP000320475"/>
    </source>
</evidence>
<organism evidence="5 6">
    <name type="scientific">Synchytrium endobioticum</name>
    <dbReference type="NCBI Taxonomy" id="286115"/>
    <lineage>
        <taxon>Eukaryota</taxon>
        <taxon>Fungi</taxon>
        <taxon>Fungi incertae sedis</taxon>
        <taxon>Chytridiomycota</taxon>
        <taxon>Chytridiomycota incertae sedis</taxon>
        <taxon>Chytridiomycetes</taxon>
        <taxon>Synchytriales</taxon>
        <taxon>Synchytriaceae</taxon>
        <taxon>Synchytrium</taxon>
    </lineage>
</organism>
<dbReference type="VEuPathDB" id="FungiDB:SeMB42_g01642"/>